<sequence length="337" mass="39347">MFKFYKMLFLNFLMLGTFISISAYSWFNMWVGLEINLLSIIPLMKSHKNVYPAEAALKYFITQALASAIILFAITMSLNFYEFIPNFSNYWFMMILNSALLTKLGAAPFHAWFPEVMEGLNWMNALILLTWQKLAPMVLIMYNLEMKMFLTMIILLSSIIGGIMGLNQVSLRKIMAYSSINHIAWMLASMLNFKAIWFNYFLIYTIISINIVLIFYLFNIFYLTQLMSMMNTNKLIKLFFIFNFMSLGGLPPFLGFFPKWLVINYLIYSNYYMLSVILIIFTLITLYFYLRITFSTLTISMSETIIQLKKVNLFLLVLSNSSSLMGIIICTMIFNLL</sequence>
<evidence type="ECO:0000256" key="17">
    <source>
        <dbReference type="ARBA" id="ARBA00049551"/>
    </source>
</evidence>
<evidence type="ECO:0000256" key="12">
    <source>
        <dbReference type="ARBA" id="ARBA00022989"/>
    </source>
</evidence>
<dbReference type="GO" id="GO:0006120">
    <property type="term" value="P:mitochondrial electron transport, NADH to ubiquinone"/>
    <property type="evidence" value="ECO:0007669"/>
    <property type="project" value="InterPro"/>
</dbReference>
<keyword evidence="11 18" id="KW-0249">Electron transport</keyword>
<feature type="transmembrane region" description="Helical" evidence="18">
    <location>
        <begin position="125"/>
        <end position="142"/>
    </location>
</feature>
<keyword evidence="15 18" id="KW-0496">Mitochondrion</keyword>
<evidence type="ECO:0000256" key="1">
    <source>
        <dbReference type="ARBA" id="ARBA00003257"/>
    </source>
</evidence>
<evidence type="ECO:0000259" key="19">
    <source>
        <dbReference type="Pfam" id="PF00361"/>
    </source>
</evidence>
<keyword evidence="10 18" id="KW-1278">Translocase</keyword>
<comment type="function">
    <text evidence="1">Core subunit of the mitochondrial membrane respiratory chain NADH dehydrogenase (Complex I) that is believed to belong to the minimal assembly required for catalysis. Complex I functions in the transfer of electrons from NADH to the respiratory chain. The immediate electron acceptor for the enzyme is believed to be ubiquinone.</text>
</comment>
<evidence type="ECO:0000256" key="4">
    <source>
        <dbReference type="ARBA" id="ARBA00012944"/>
    </source>
</evidence>
<feature type="transmembrane region" description="Helical" evidence="18">
    <location>
        <begin position="90"/>
        <end position="113"/>
    </location>
</feature>
<feature type="transmembrane region" description="Helical" evidence="18">
    <location>
        <begin position="269"/>
        <end position="290"/>
    </location>
</feature>
<evidence type="ECO:0000256" key="3">
    <source>
        <dbReference type="ARBA" id="ARBA00007012"/>
    </source>
</evidence>
<comment type="similarity">
    <text evidence="3 18">Belongs to the complex I subunit 2 family.</text>
</comment>
<evidence type="ECO:0000256" key="18">
    <source>
        <dbReference type="RuleBase" id="RU003403"/>
    </source>
</evidence>
<feature type="transmembrane region" description="Helical" evidence="18">
    <location>
        <begin position="59"/>
        <end position="78"/>
    </location>
</feature>
<comment type="catalytic activity">
    <reaction evidence="17 18">
        <text>a ubiquinone + NADH + 5 H(+)(in) = a ubiquinol + NAD(+) + 4 H(+)(out)</text>
        <dbReference type="Rhea" id="RHEA:29091"/>
        <dbReference type="Rhea" id="RHEA-COMP:9565"/>
        <dbReference type="Rhea" id="RHEA-COMP:9566"/>
        <dbReference type="ChEBI" id="CHEBI:15378"/>
        <dbReference type="ChEBI" id="CHEBI:16389"/>
        <dbReference type="ChEBI" id="CHEBI:17976"/>
        <dbReference type="ChEBI" id="CHEBI:57540"/>
        <dbReference type="ChEBI" id="CHEBI:57945"/>
        <dbReference type="EC" id="7.1.1.2"/>
    </reaction>
</comment>
<feature type="transmembrane region" description="Helical" evidence="18">
    <location>
        <begin position="197"/>
        <end position="223"/>
    </location>
</feature>
<evidence type="ECO:0000256" key="16">
    <source>
        <dbReference type="ARBA" id="ARBA00023136"/>
    </source>
</evidence>
<keyword evidence="6" id="KW-0813">Transport</keyword>
<name>A0A411D9T0_9CUCU</name>
<keyword evidence="9 18" id="KW-0999">Mitochondrion inner membrane</keyword>
<reference evidence="20" key="1">
    <citation type="submission" date="2017-09" db="EMBL/GenBank/DDBJ databases">
        <authorList>
            <person name="Nie R.E."/>
            <person name="Breeschoten T."/>
            <person name="Timmermans M.J.T.N."/>
            <person name="Nadein K."/>
            <person name="Xue H.J."/>
            <person name="Bai M."/>
            <person name="Huang Y."/>
            <person name="Yang X.Ke."/>
            <person name="Vogler A.P."/>
        </authorList>
    </citation>
    <scope>NUCLEOTIDE SEQUENCE</scope>
</reference>
<dbReference type="EC" id="7.1.1.2" evidence="4 18"/>
<dbReference type="InterPro" id="IPR001750">
    <property type="entry name" value="ND/Mrp_TM"/>
</dbReference>
<dbReference type="Pfam" id="PF00361">
    <property type="entry name" value="Proton_antipo_M"/>
    <property type="match status" value="1"/>
</dbReference>
<dbReference type="PANTHER" id="PTHR46552:SF1">
    <property type="entry name" value="NADH-UBIQUINONE OXIDOREDUCTASE CHAIN 2"/>
    <property type="match status" value="1"/>
</dbReference>
<evidence type="ECO:0000256" key="13">
    <source>
        <dbReference type="ARBA" id="ARBA00023027"/>
    </source>
</evidence>
<geneLocation type="mitochondrion" evidence="20"/>
<dbReference type="InterPro" id="IPR003917">
    <property type="entry name" value="NADH_UbQ_OxRdtase_chain2"/>
</dbReference>
<keyword evidence="12 18" id="KW-1133">Transmembrane helix</keyword>
<evidence type="ECO:0000256" key="8">
    <source>
        <dbReference type="ARBA" id="ARBA00022692"/>
    </source>
</evidence>
<feature type="domain" description="NADH:quinone oxidoreductase/Mrp antiporter transmembrane" evidence="19">
    <location>
        <begin position="23"/>
        <end position="285"/>
    </location>
</feature>
<evidence type="ECO:0000256" key="6">
    <source>
        <dbReference type="ARBA" id="ARBA00022448"/>
    </source>
</evidence>
<dbReference type="EMBL" id="MG021080">
    <property type="protein sequence ID" value="QAY81964.1"/>
    <property type="molecule type" value="Genomic_DNA"/>
</dbReference>
<dbReference type="GO" id="GO:0005743">
    <property type="term" value="C:mitochondrial inner membrane"/>
    <property type="evidence" value="ECO:0007669"/>
    <property type="project" value="UniProtKB-SubCell"/>
</dbReference>
<dbReference type="PANTHER" id="PTHR46552">
    <property type="entry name" value="NADH-UBIQUINONE OXIDOREDUCTASE CHAIN 2"/>
    <property type="match status" value="1"/>
</dbReference>
<dbReference type="GO" id="GO:0008137">
    <property type="term" value="F:NADH dehydrogenase (ubiquinone) activity"/>
    <property type="evidence" value="ECO:0007669"/>
    <property type="project" value="UniProtKB-EC"/>
</dbReference>
<comment type="subcellular location">
    <subcellularLocation>
        <location evidence="2 18">Mitochondrion inner membrane</location>
        <topology evidence="2 18">Multi-pass membrane protein</topology>
    </subcellularLocation>
</comment>
<feature type="transmembrane region" description="Helical" evidence="18">
    <location>
        <begin position="235"/>
        <end position="257"/>
    </location>
</feature>
<evidence type="ECO:0000256" key="9">
    <source>
        <dbReference type="ARBA" id="ARBA00022792"/>
    </source>
</evidence>
<evidence type="ECO:0000313" key="20">
    <source>
        <dbReference type="EMBL" id="QAY81964.1"/>
    </source>
</evidence>
<gene>
    <name evidence="20" type="primary">nad2</name>
</gene>
<evidence type="ECO:0000256" key="7">
    <source>
        <dbReference type="ARBA" id="ARBA00022660"/>
    </source>
</evidence>
<keyword evidence="16 18" id="KW-0472">Membrane</keyword>
<dbReference type="AlphaFoldDB" id="A0A411D9T0"/>
<keyword evidence="8 18" id="KW-0812">Transmembrane</keyword>
<protein>
    <recommendedName>
        <fullName evidence="5 18">NADH-ubiquinone oxidoreductase chain 2</fullName>
        <ecNumber evidence="4 18">7.1.1.2</ecNumber>
    </recommendedName>
</protein>
<feature type="transmembrane region" description="Helical" evidence="18">
    <location>
        <begin position="12"/>
        <end position="38"/>
    </location>
</feature>
<organism evidence="20">
    <name type="scientific">Aulacophora indica</name>
    <dbReference type="NCBI Taxonomy" id="217245"/>
    <lineage>
        <taxon>Eukaryota</taxon>
        <taxon>Metazoa</taxon>
        <taxon>Ecdysozoa</taxon>
        <taxon>Arthropoda</taxon>
        <taxon>Hexapoda</taxon>
        <taxon>Insecta</taxon>
        <taxon>Pterygota</taxon>
        <taxon>Neoptera</taxon>
        <taxon>Endopterygota</taxon>
        <taxon>Coleoptera</taxon>
        <taxon>Polyphaga</taxon>
        <taxon>Cucujiformia</taxon>
        <taxon>Chrysomeloidea</taxon>
        <taxon>Chrysomelidae</taxon>
        <taxon>Galerucinae</taxon>
        <taxon>Aulacophorina</taxon>
        <taxon>Aulacophorites</taxon>
        <taxon>Aulacophora</taxon>
    </lineage>
</organism>
<dbReference type="InterPro" id="IPR050175">
    <property type="entry name" value="Complex_I_Subunit_2"/>
</dbReference>
<feature type="transmembrane region" description="Helical" evidence="18">
    <location>
        <begin position="148"/>
        <end position="167"/>
    </location>
</feature>
<reference evidence="20" key="2">
    <citation type="journal article" date="2018" name="Cladistics">
        <title>The phylogeny of Galerucinae (Coleoptera: Chrysomelidae) and the performance of mitochondrial genomes in phylogenetic inference compared to nuclear rRNA genes.</title>
        <authorList>
            <person name="Nie R.-E."/>
            <person name="Breeschoten T."/>
            <person name="Timmermans M.J.T.N."/>
            <person name="Nadein K."/>
            <person name="Xue H.-J."/>
            <person name="Bai M."/>
            <person name="Huang Y."/>
            <person name="Yang X.-K."/>
            <person name="Vogler A.P."/>
        </authorList>
    </citation>
    <scope>NUCLEOTIDE SEQUENCE</scope>
</reference>
<evidence type="ECO:0000256" key="10">
    <source>
        <dbReference type="ARBA" id="ARBA00022967"/>
    </source>
</evidence>
<evidence type="ECO:0000256" key="2">
    <source>
        <dbReference type="ARBA" id="ARBA00004448"/>
    </source>
</evidence>
<keyword evidence="13 18" id="KW-0520">NAD</keyword>
<comment type="function">
    <text evidence="18">Core subunit of the mitochondrial membrane respiratory chain NADH dehydrogenase (Complex I) which catalyzes electron transfer from NADH through the respiratory chain, using ubiquinone as an electron acceptor. Essential for the catalytic activity and assembly of complex I.</text>
</comment>
<proteinExistence type="inferred from homology"/>
<feature type="transmembrane region" description="Helical" evidence="18">
    <location>
        <begin position="311"/>
        <end position="334"/>
    </location>
</feature>
<evidence type="ECO:0000256" key="5">
    <source>
        <dbReference type="ARBA" id="ARBA00021008"/>
    </source>
</evidence>
<keyword evidence="7 18" id="KW-0679">Respiratory chain</keyword>
<evidence type="ECO:0000256" key="14">
    <source>
        <dbReference type="ARBA" id="ARBA00023075"/>
    </source>
</evidence>
<dbReference type="PRINTS" id="PR01436">
    <property type="entry name" value="NADHDHGNASE2"/>
</dbReference>
<accession>A0A411D9T0</accession>
<evidence type="ECO:0000256" key="11">
    <source>
        <dbReference type="ARBA" id="ARBA00022982"/>
    </source>
</evidence>
<evidence type="ECO:0000256" key="15">
    <source>
        <dbReference type="ARBA" id="ARBA00023128"/>
    </source>
</evidence>
<keyword evidence="14 18" id="KW-0830">Ubiquinone</keyword>